<dbReference type="Proteomes" id="UP000324222">
    <property type="component" value="Unassembled WGS sequence"/>
</dbReference>
<accession>A0A5B7K3H8</accession>
<gene>
    <name evidence="1" type="ORF">E2C01_097018</name>
</gene>
<evidence type="ECO:0000313" key="1">
    <source>
        <dbReference type="EMBL" id="MPD01486.1"/>
    </source>
</evidence>
<keyword evidence="2" id="KW-1185">Reference proteome</keyword>
<name>A0A5B7K3H8_PORTR</name>
<evidence type="ECO:0000313" key="2">
    <source>
        <dbReference type="Proteomes" id="UP000324222"/>
    </source>
</evidence>
<dbReference type="EMBL" id="VSRR010127329">
    <property type="protein sequence ID" value="MPD01486.1"/>
    <property type="molecule type" value="Genomic_DNA"/>
</dbReference>
<sequence>MPPAARTSSSLPLLAGPVCLAQQCVVKRVLEKKSSSCNFRSDSRVAADGATYTSRTGKGRMYLSGKILFRVSFGMGMARFPWRANIVLWELFFPA</sequence>
<reference evidence="1 2" key="1">
    <citation type="submission" date="2019-05" db="EMBL/GenBank/DDBJ databases">
        <title>Another draft genome of Portunus trituberculatus and its Hox gene families provides insights of decapod evolution.</title>
        <authorList>
            <person name="Jeong J.-H."/>
            <person name="Song I."/>
            <person name="Kim S."/>
            <person name="Choi T."/>
            <person name="Kim D."/>
            <person name="Ryu S."/>
            <person name="Kim W."/>
        </authorList>
    </citation>
    <scope>NUCLEOTIDE SEQUENCE [LARGE SCALE GENOMIC DNA]</scope>
    <source>
        <tissue evidence="1">Muscle</tissue>
    </source>
</reference>
<comment type="caution">
    <text evidence="1">The sequence shown here is derived from an EMBL/GenBank/DDBJ whole genome shotgun (WGS) entry which is preliminary data.</text>
</comment>
<dbReference type="AlphaFoldDB" id="A0A5B7K3H8"/>
<proteinExistence type="predicted"/>
<organism evidence="1 2">
    <name type="scientific">Portunus trituberculatus</name>
    <name type="common">Swimming crab</name>
    <name type="synonym">Neptunus trituberculatus</name>
    <dbReference type="NCBI Taxonomy" id="210409"/>
    <lineage>
        <taxon>Eukaryota</taxon>
        <taxon>Metazoa</taxon>
        <taxon>Ecdysozoa</taxon>
        <taxon>Arthropoda</taxon>
        <taxon>Crustacea</taxon>
        <taxon>Multicrustacea</taxon>
        <taxon>Malacostraca</taxon>
        <taxon>Eumalacostraca</taxon>
        <taxon>Eucarida</taxon>
        <taxon>Decapoda</taxon>
        <taxon>Pleocyemata</taxon>
        <taxon>Brachyura</taxon>
        <taxon>Eubrachyura</taxon>
        <taxon>Portunoidea</taxon>
        <taxon>Portunidae</taxon>
        <taxon>Portuninae</taxon>
        <taxon>Portunus</taxon>
    </lineage>
</organism>
<protein>
    <submittedName>
        <fullName evidence="1">Uncharacterized protein</fullName>
    </submittedName>
</protein>